<evidence type="ECO:0000313" key="3">
    <source>
        <dbReference type="Proteomes" id="UP000204391"/>
    </source>
</evidence>
<feature type="transmembrane region" description="Helical" evidence="1">
    <location>
        <begin position="249"/>
        <end position="273"/>
    </location>
</feature>
<keyword evidence="3" id="KW-1185">Reference proteome</keyword>
<feature type="transmembrane region" description="Helical" evidence="1">
    <location>
        <begin position="378"/>
        <end position="411"/>
    </location>
</feature>
<keyword evidence="1" id="KW-0472">Membrane</keyword>
<sequence length="426" mass="49699">MKSSIKRSFLLLLIYITLIVNYKYIIAFHFDYLGFQIQYFSVSKLFIATVMVILLIALGIFIRNNFYSIIYNISLTLLFFGQAIFYIYNDSDFILVLYMASPMLFLFTVDKFNNDKVNKFNKIKVDLKDFYTYIFLLFLTVILIAPYFQNINSINLKNLLFIDIYETRQSESNSSNFLMGYIFSPLSRVLLPFLFIYSVNNKKWFLTIFSTLSIIMIFLLNGALKSILIGFIAAIFFLGGSYNKKNSRFLIALFITFTVSLFQYSLSGSYLIADYIRRIFLTPAKLFQVYYDYFYENYTFFKHSSIAEILGVNEYDVFIPHFIGQSVLGRENLSANVGVFTEGFLSFGTLGVIFSSIIFVFLIYVIKQLNLSPSYFGIVFSFLYVINTAFIETLLFTHGLLFLLLFGFFFIPSDKGNIDYKRYQKK</sequence>
<feature type="transmembrane region" description="Helical" evidence="1">
    <location>
        <begin position="69"/>
        <end position="87"/>
    </location>
</feature>
<dbReference type="AlphaFoldDB" id="A0A221M9C4"/>
<gene>
    <name evidence="2" type="ORF">CFK40_04005</name>
</gene>
<accession>A0A221M9C4</accession>
<dbReference type="OrthoDB" id="2858896at2"/>
<protein>
    <recommendedName>
        <fullName evidence="4">Oligosaccharide repeat unit polymerase</fullName>
    </recommendedName>
</protein>
<proteinExistence type="predicted"/>
<dbReference type="Proteomes" id="UP000204391">
    <property type="component" value="Chromosome"/>
</dbReference>
<name>A0A221M9C4_9BACI</name>
<dbReference type="RefSeq" id="WP_089530807.1">
    <property type="nucleotide sequence ID" value="NZ_CP022437.1"/>
</dbReference>
<feature type="transmembrane region" description="Helical" evidence="1">
    <location>
        <begin position="130"/>
        <end position="148"/>
    </location>
</feature>
<feature type="transmembrane region" description="Helical" evidence="1">
    <location>
        <begin position="93"/>
        <end position="109"/>
    </location>
</feature>
<feature type="transmembrane region" description="Helical" evidence="1">
    <location>
        <begin position="9"/>
        <end position="30"/>
    </location>
</feature>
<evidence type="ECO:0008006" key="4">
    <source>
        <dbReference type="Google" id="ProtNLM"/>
    </source>
</evidence>
<feature type="transmembrane region" description="Helical" evidence="1">
    <location>
        <begin position="42"/>
        <end position="62"/>
    </location>
</feature>
<evidence type="ECO:0000313" key="2">
    <source>
        <dbReference type="EMBL" id="ASN04229.1"/>
    </source>
</evidence>
<evidence type="ECO:0000256" key="1">
    <source>
        <dbReference type="SAM" id="Phobius"/>
    </source>
</evidence>
<feature type="transmembrane region" description="Helical" evidence="1">
    <location>
        <begin position="344"/>
        <end position="366"/>
    </location>
</feature>
<reference evidence="2 3" key="1">
    <citation type="journal article" date="2003" name="Int. J. Syst. Evol. Microbiol.">
        <title>Virgibacillus carmonensis sp. nov., Virgibacillus necropolis sp. nov. and Virgibacillus picturae sp. nov., three novel species isolated from deteriorated mural paintings, transfer of the species of the genus salibacillus to Virgibacillus, as Virgibacillus marismortui comb. nov. and Virgibacillus salexigens comb. nov., and emended description of the genus Virgibacillus.</title>
        <authorList>
            <person name="Heyrman J."/>
            <person name="Logan N.A."/>
            <person name="Busse H.J."/>
            <person name="Balcaen A."/>
            <person name="Lebbe L."/>
            <person name="Rodriguez-Diaz M."/>
            <person name="Swings J."/>
            <person name="De Vos P."/>
        </authorList>
    </citation>
    <scope>NUCLEOTIDE SEQUENCE [LARGE SCALE GENOMIC DNA]</scope>
    <source>
        <strain evidence="2 3">LMG 19488</strain>
    </source>
</reference>
<organism evidence="2 3">
    <name type="scientific">Virgibacillus necropolis</name>
    <dbReference type="NCBI Taxonomy" id="163877"/>
    <lineage>
        <taxon>Bacteria</taxon>
        <taxon>Bacillati</taxon>
        <taxon>Bacillota</taxon>
        <taxon>Bacilli</taxon>
        <taxon>Bacillales</taxon>
        <taxon>Bacillaceae</taxon>
        <taxon>Virgibacillus</taxon>
    </lineage>
</organism>
<keyword evidence="1" id="KW-0812">Transmembrane</keyword>
<keyword evidence="1" id="KW-1133">Transmembrane helix</keyword>
<dbReference type="KEGG" id="vne:CFK40_04005"/>
<dbReference type="EMBL" id="CP022437">
    <property type="protein sequence ID" value="ASN04229.1"/>
    <property type="molecule type" value="Genomic_DNA"/>
</dbReference>
<feature type="transmembrane region" description="Helical" evidence="1">
    <location>
        <begin position="178"/>
        <end position="197"/>
    </location>
</feature>